<evidence type="ECO:0000256" key="1">
    <source>
        <dbReference type="ARBA" id="ARBA00004141"/>
    </source>
</evidence>
<evidence type="ECO:0000313" key="12">
    <source>
        <dbReference type="Proteomes" id="UP001360560"/>
    </source>
</evidence>
<feature type="signal peptide" evidence="9">
    <location>
        <begin position="1"/>
        <end position="20"/>
    </location>
</feature>
<comment type="similarity">
    <text evidence="2">Belongs to the transient receptor potential (TRP) ion channel family.</text>
</comment>
<feature type="compositionally biased region" description="Polar residues" evidence="7">
    <location>
        <begin position="866"/>
        <end position="886"/>
    </location>
</feature>
<keyword evidence="4 9" id="KW-0732">Signal</keyword>
<evidence type="ECO:0000256" key="4">
    <source>
        <dbReference type="ARBA" id="ARBA00022729"/>
    </source>
</evidence>
<dbReference type="GO" id="GO:0009272">
    <property type="term" value="P:fungal-type cell wall biogenesis"/>
    <property type="evidence" value="ECO:0007669"/>
    <property type="project" value="TreeGrafter"/>
</dbReference>
<proteinExistence type="inferred from homology"/>
<feature type="region of interest" description="Disordered" evidence="7">
    <location>
        <begin position="858"/>
        <end position="900"/>
    </location>
</feature>
<keyword evidence="5 8" id="KW-1133">Transmembrane helix</keyword>
<evidence type="ECO:0000256" key="2">
    <source>
        <dbReference type="ARBA" id="ARBA00010642"/>
    </source>
</evidence>
<dbReference type="InterPro" id="IPR010308">
    <property type="entry name" value="TRP_C"/>
</dbReference>
<dbReference type="Proteomes" id="UP001360560">
    <property type="component" value="Unassembled WGS sequence"/>
</dbReference>
<dbReference type="InterPro" id="IPR040241">
    <property type="entry name" value="TRP_Flc/Pkd2-like"/>
</dbReference>
<dbReference type="PANTHER" id="PTHR31145:SF4">
    <property type="entry name" value="FLAVIN CARRIER PROTEIN 1-RELATED"/>
    <property type="match status" value="1"/>
</dbReference>
<dbReference type="AlphaFoldDB" id="A0AAV5QR75"/>
<reference evidence="11 12" key="1">
    <citation type="journal article" date="2023" name="Elife">
        <title>Identification of key yeast species and microbe-microbe interactions impacting larval growth of Drosophila in the wild.</title>
        <authorList>
            <person name="Mure A."/>
            <person name="Sugiura Y."/>
            <person name="Maeda R."/>
            <person name="Honda K."/>
            <person name="Sakurai N."/>
            <person name="Takahashi Y."/>
            <person name="Watada M."/>
            <person name="Katoh T."/>
            <person name="Gotoh A."/>
            <person name="Gotoh Y."/>
            <person name="Taniguchi I."/>
            <person name="Nakamura K."/>
            <person name="Hayashi T."/>
            <person name="Katayama T."/>
            <person name="Uemura T."/>
            <person name="Hattori Y."/>
        </authorList>
    </citation>
    <scope>NUCLEOTIDE SEQUENCE [LARGE SCALE GENOMIC DNA]</scope>
    <source>
        <strain evidence="11 12">SC-9</strain>
    </source>
</reference>
<evidence type="ECO:0000256" key="5">
    <source>
        <dbReference type="ARBA" id="ARBA00022989"/>
    </source>
</evidence>
<gene>
    <name evidence="11" type="ORF">DASC09_045660</name>
</gene>
<protein>
    <submittedName>
        <fullName evidence="11">Flavin adenine dinucleotide transporter</fullName>
    </submittedName>
</protein>
<dbReference type="Pfam" id="PF06011">
    <property type="entry name" value="TRP"/>
    <property type="match status" value="1"/>
</dbReference>
<evidence type="ECO:0000256" key="6">
    <source>
        <dbReference type="ARBA" id="ARBA00023136"/>
    </source>
</evidence>
<dbReference type="GeneID" id="90075216"/>
<dbReference type="SMART" id="SM01320">
    <property type="entry name" value="TRP_N"/>
    <property type="match status" value="1"/>
</dbReference>
<feature type="transmembrane region" description="Helical" evidence="8">
    <location>
        <begin position="550"/>
        <end position="576"/>
    </location>
</feature>
<feature type="transmembrane region" description="Helical" evidence="8">
    <location>
        <begin position="396"/>
        <end position="418"/>
    </location>
</feature>
<accession>A0AAV5QR75</accession>
<evidence type="ECO:0000259" key="10">
    <source>
        <dbReference type="SMART" id="SM01320"/>
    </source>
</evidence>
<comment type="subcellular location">
    <subcellularLocation>
        <location evidence="1">Membrane</location>
        <topology evidence="1">Multi-pass membrane protein</topology>
    </subcellularLocation>
</comment>
<dbReference type="RefSeq" id="XP_064854237.1">
    <property type="nucleotide sequence ID" value="XM_064998165.1"/>
</dbReference>
<feature type="transmembrane region" description="Helical" evidence="8">
    <location>
        <begin position="370"/>
        <end position="390"/>
    </location>
</feature>
<sequence length="900" mass="98985">MLVLSQIVLFLSCCLTLTSAKRSLSASSLVPCMENSSLTATTFEVSFNPESRTLSYNLDLNTTINGYVNAKVDVYAYGFKIISEKIDLCDLSFKQFCPLYSGEVIVDSVETIDEKYVDMIPNIAYTVPDIDAYVKIMVYDSNSTSLACMAAYFTNGKTVAHTGAKWATAVVAGLGLFASAFLSTFGNSNAASHISVNALSLFTYFQSVVLVAMEHVESVPPIASAWAENLSWSMGLIRVEFMQEIFRWYIQATGGTPTLYLKGAASEKAIFVQKRIVDYLRKRAPALVVNSSDSLRVLRGIKRMGYDQAIEVTSIVVTGFTFFMLCGYVLCLLILFVKFFIEFLVKVKVIKNPSTAIYFRTNYRSILKGALLRYISIGFVQLTVFSLWEFTIHDSAAVIVLAILFLVLVVGILGWATYRTWVFGKTSVEHYKNPAAILYGNQLVLDKYGFAYTMFNANKYWWGAIFMSYCLIKAIFIGLCQSSGKTQALVIWLLDSAYLTGLIIYKPYLDKSTNVLNIVISSVTVANSFMFVFFSNLFQQPAAVSSIMGWIFFILNAAFSLVLLVVVIVYIAMALLSKVPDSRFRRAGDDRTSFQRNSAMFADEKSLQDSMNGLNSDFIGSPNPGAEELLDLGKVAKNHQNNWENEIYKLKDMVSSQGDLIEETTNEALQLRSKSTIEQLRNVNSNQPSYNDNDKIGLEDDEPIQIVKPTFGSKLSNTLFKRQNSAGASYGNSTGGGLNSLTRKLSAIKMSRNNSQLLKRQVSMNDHSALGANGAPVSGNYTSIPMNSAPNSPDPSALMSPGRNPSYHGRTLSQTPMTSSNDEEFNFDSTPSGGDVNLNYSGYNSSQPMTGIDVTMGGQNHAPARVSNSPVLHDTSGVSEADNSSGRLMGGRYASNLGQQ</sequence>
<feature type="region of interest" description="Disordered" evidence="7">
    <location>
        <begin position="781"/>
        <end position="825"/>
    </location>
</feature>
<evidence type="ECO:0000256" key="3">
    <source>
        <dbReference type="ARBA" id="ARBA00022692"/>
    </source>
</evidence>
<evidence type="ECO:0000256" key="7">
    <source>
        <dbReference type="SAM" id="MobiDB-lite"/>
    </source>
</evidence>
<evidence type="ECO:0000313" key="11">
    <source>
        <dbReference type="EMBL" id="GMM37241.1"/>
    </source>
</evidence>
<dbReference type="PANTHER" id="PTHR31145">
    <property type="entry name" value="INTEGRAL MEMBRANE PROTEIN (AFU_ORTHOLOGUE AFUA_7G01610)"/>
    <property type="match status" value="1"/>
</dbReference>
<dbReference type="EMBL" id="BTFZ01000011">
    <property type="protein sequence ID" value="GMM37241.1"/>
    <property type="molecule type" value="Genomic_DNA"/>
</dbReference>
<feature type="domain" description="ML-like" evidence="10">
    <location>
        <begin position="22"/>
        <end position="160"/>
    </location>
</feature>
<keyword evidence="3 8" id="KW-0812">Transmembrane</keyword>
<organism evidence="11 12">
    <name type="scientific">Saccharomycopsis crataegensis</name>
    <dbReference type="NCBI Taxonomy" id="43959"/>
    <lineage>
        <taxon>Eukaryota</taxon>
        <taxon>Fungi</taxon>
        <taxon>Dikarya</taxon>
        <taxon>Ascomycota</taxon>
        <taxon>Saccharomycotina</taxon>
        <taxon>Saccharomycetes</taxon>
        <taxon>Saccharomycopsidaceae</taxon>
        <taxon>Saccharomycopsis</taxon>
    </lineage>
</organism>
<dbReference type="GO" id="GO:0016020">
    <property type="term" value="C:membrane"/>
    <property type="evidence" value="ECO:0007669"/>
    <property type="project" value="UniProtKB-SubCell"/>
</dbReference>
<dbReference type="Pfam" id="PF14558">
    <property type="entry name" value="TRP_N"/>
    <property type="match status" value="1"/>
</dbReference>
<feature type="transmembrane region" description="Helical" evidence="8">
    <location>
        <begin position="515"/>
        <end position="538"/>
    </location>
</feature>
<keyword evidence="6 8" id="KW-0472">Membrane</keyword>
<feature type="compositionally biased region" description="Polar residues" evidence="7">
    <location>
        <begin position="811"/>
        <end position="820"/>
    </location>
</feature>
<dbReference type="InterPro" id="IPR032800">
    <property type="entry name" value="TRP_N"/>
</dbReference>
<feature type="chain" id="PRO_5043630071" evidence="9">
    <location>
        <begin position="21"/>
        <end position="900"/>
    </location>
</feature>
<feature type="transmembrane region" description="Helical" evidence="8">
    <location>
        <begin position="320"/>
        <end position="341"/>
    </location>
</feature>
<comment type="caution">
    <text evidence="11">The sequence shown here is derived from an EMBL/GenBank/DDBJ whole genome shotgun (WGS) entry which is preliminary data.</text>
</comment>
<evidence type="ECO:0000256" key="8">
    <source>
        <dbReference type="SAM" id="Phobius"/>
    </source>
</evidence>
<feature type="compositionally biased region" description="Polar residues" evidence="7">
    <location>
        <begin position="781"/>
        <end position="791"/>
    </location>
</feature>
<evidence type="ECO:0000256" key="9">
    <source>
        <dbReference type="SAM" id="SignalP"/>
    </source>
</evidence>
<dbReference type="GO" id="GO:0055085">
    <property type="term" value="P:transmembrane transport"/>
    <property type="evidence" value="ECO:0007669"/>
    <property type="project" value="TreeGrafter"/>
</dbReference>
<feature type="transmembrane region" description="Helical" evidence="8">
    <location>
        <begin position="460"/>
        <end position="477"/>
    </location>
</feature>
<keyword evidence="12" id="KW-1185">Reference proteome</keyword>
<name>A0AAV5QR75_9ASCO</name>